<feature type="compositionally biased region" description="Basic and acidic residues" evidence="1">
    <location>
        <begin position="195"/>
        <end position="212"/>
    </location>
</feature>
<proteinExistence type="predicted"/>
<sequence length="339" mass="39677">MGVHVRQSIAKSKQEKLLLRYMRNMQHDQTNVGCMRTHHRVRTTTELAPKSSRFPPFVFNHRQRRRAHNKASRQQDKYEAGCCWCGHQYNIVHIHRHQHQDDGKMWCVPSTLHNYAPHIHVLRSLSATQTPSYRRETPTSNARGTPPSLLVPVRAINQLLHHQRRAPSSHTKPQQEESEHMQNGETHARRHRMWRAVERRSERTRSVDHITVEVRATPHQGRETCARTARHTNLRVRARRHPAAQQLYPHRPRQRTRTSARQEENTTRLTGVCGDEDDSKNKHPRSGSKGGSEKGRQNGRKKEKTKKEKEIIYETHTHPNPQSSKNQMRTVVYFLQGVQ</sequence>
<feature type="compositionally biased region" description="Basic residues" evidence="1">
    <location>
        <begin position="228"/>
        <end position="242"/>
    </location>
</feature>
<reference evidence="2" key="1">
    <citation type="submission" date="2023-03" db="EMBL/GenBank/DDBJ databases">
        <title>Massive genome expansion in bonnet fungi (Mycena s.s.) driven by repeated elements and novel gene families across ecological guilds.</title>
        <authorList>
            <consortium name="Lawrence Berkeley National Laboratory"/>
            <person name="Harder C.B."/>
            <person name="Miyauchi S."/>
            <person name="Viragh M."/>
            <person name="Kuo A."/>
            <person name="Thoen E."/>
            <person name="Andreopoulos B."/>
            <person name="Lu D."/>
            <person name="Skrede I."/>
            <person name="Drula E."/>
            <person name="Henrissat B."/>
            <person name="Morin E."/>
            <person name="Kohler A."/>
            <person name="Barry K."/>
            <person name="LaButti K."/>
            <person name="Morin E."/>
            <person name="Salamov A."/>
            <person name="Lipzen A."/>
            <person name="Mereny Z."/>
            <person name="Hegedus B."/>
            <person name="Baldrian P."/>
            <person name="Stursova M."/>
            <person name="Weitz H."/>
            <person name="Taylor A."/>
            <person name="Grigoriev I.V."/>
            <person name="Nagy L.G."/>
            <person name="Martin F."/>
            <person name="Kauserud H."/>
        </authorList>
    </citation>
    <scope>NUCLEOTIDE SEQUENCE</scope>
    <source>
        <strain evidence="2">CBHHK200</strain>
    </source>
</reference>
<name>A0AAD6S9W3_9AGAR</name>
<feature type="compositionally biased region" description="Polar residues" evidence="1">
    <location>
        <begin position="126"/>
        <end position="143"/>
    </location>
</feature>
<dbReference type="AlphaFoldDB" id="A0AAD6S9W3"/>
<evidence type="ECO:0000313" key="3">
    <source>
        <dbReference type="Proteomes" id="UP001218188"/>
    </source>
</evidence>
<dbReference type="Proteomes" id="UP001218188">
    <property type="component" value="Unassembled WGS sequence"/>
</dbReference>
<organism evidence="2 3">
    <name type="scientific">Mycena alexandri</name>
    <dbReference type="NCBI Taxonomy" id="1745969"/>
    <lineage>
        <taxon>Eukaryota</taxon>
        <taxon>Fungi</taxon>
        <taxon>Dikarya</taxon>
        <taxon>Basidiomycota</taxon>
        <taxon>Agaricomycotina</taxon>
        <taxon>Agaricomycetes</taxon>
        <taxon>Agaricomycetidae</taxon>
        <taxon>Agaricales</taxon>
        <taxon>Marasmiineae</taxon>
        <taxon>Mycenaceae</taxon>
        <taxon>Mycena</taxon>
    </lineage>
</organism>
<feature type="compositionally biased region" description="Polar residues" evidence="1">
    <location>
        <begin position="318"/>
        <end position="328"/>
    </location>
</feature>
<protein>
    <submittedName>
        <fullName evidence="2">Uncharacterized protein</fullName>
    </submittedName>
</protein>
<evidence type="ECO:0000256" key="1">
    <source>
        <dbReference type="SAM" id="MobiDB-lite"/>
    </source>
</evidence>
<feature type="compositionally biased region" description="Basic and acidic residues" evidence="1">
    <location>
        <begin position="305"/>
        <end position="317"/>
    </location>
</feature>
<comment type="caution">
    <text evidence="2">The sequence shown here is derived from an EMBL/GenBank/DDBJ whole genome shotgun (WGS) entry which is preliminary data.</text>
</comment>
<feature type="region of interest" description="Disordered" evidence="1">
    <location>
        <begin position="126"/>
        <end position="149"/>
    </location>
</feature>
<evidence type="ECO:0000313" key="2">
    <source>
        <dbReference type="EMBL" id="KAJ7023580.1"/>
    </source>
</evidence>
<dbReference type="EMBL" id="JARJCM010000186">
    <property type="protein sequence ID" value="KAJ7023580.1"/>
    <property type="molecule type" value="Genomic_DNA"/>
</dbReference>
<gene>
    <name evidence="2" type="ORF">C8F04DRAFT_1193333</name>
</gene>
<accession>A0AAD6S9W3</accession>
<feature type="region of interest" description="Disordered" evidence="1">
    <location>
        <begin position="163"/>
        <end position="328"/>
    </location>
</feature>
<feature type="compositionally biased region" description="Basic and acidic residues" evidence="1">
    <location>
        <begin position="173"/>
        <end position="182"/>
    </location>
</feature>
<keyword evidence="3" id="KW-1185">Reference proteome</keyword>